<proteinExistence type="predicted"/>
<comment type="caution">
    <text evidence="1">The sequence shown here is derived from an EMBL/GenBank/DDBJ whole genome shotgun (WGS) entry which is preliminary data.</text>
</comment>
<sequence length="217" mass="23032">MEVVGECLGMSVASVVGYDRYLADAGLRTKGGRGKSAVQVTARDAAHLLVAILGGGQVKDAVATVQRYAQTVPHSETSSKRGFKPLRFDELASLPDSHSFIDALEAIITAATNGSLRAAAQSQQKGRAEPAAKAPLIELAALTPGTVGNVRVSDGHGKSAEIRYALLNPFSSNSKASRKEMTAWQSRIKVRTQSDLEQFRKVSERTVWAIGRALAAS</sequence>
<gene>
    <name evidence="1" type="ORF">HNR60_003284</name>
</gene>
<dbReference type="EMBL" id="JACHIH010000022">
    <property type="protein sequence ID" value="MBB5048517.1"/>
    <property type="molecule type" value="Genomic_DNA"/>
</dbReference>
<organism evidence="1 2">
    <name type="scientific">Rhodopseudomonas rhenobacensis</name>
    <dbReference type="NCBI Taxonomy" id="87461"/>
    <lineage>
        <taxon>Bacteria</taxon>
        <taxon>Pseudomonadati</taxon>
        <taxon>Pseudomonadota</taxon>
        <taxon>Alphaproteobacteria</taxon>
        <taxon>Hyphomicrobiales</taxon>
        <taxon>Nitrobacteraceae</taxon>
        <taxon>Rhodopseudomonas</taxon>
    </lineage>
</organism>
<protein>
    <submittedName>
        <fullName evidence="1">Uncharacterized protein</fullName>
    </submittedName>
</protein>
<reference evidence="1 2" key="1">
    <citation type="submission" date="2020-08" db="EMBL/GenBank/DDBJ databases">
        <title>Genomic Encyclopedia of Type Strains, Phase IV (KMG-IV): sequencing the most valuable type-strain genomes for metagenomic binning, comparative biology and taxonomic classification.</title>
        <authorList>
            <person name="Goeker M."/>
        </authorList>
    </citation>
    <scope>NUCLEOTIDE SEQUENCE [LARGE SCALE GENOMIC DNA]</scope>
    <source>
        <strain evidence="1 2">DSM 12706</strain>
    </source>
</reference>
<evidence type="ECO:0000313" key="1">
    <source>
        <dbReference type="EMBL" id="MBB5048517.1"/>
    </source>
</evidence>
<dbReference type="AlphaFoldDB" id="A0A7W7Z5Q6"/>
<evidence type="ECO:0000313" key="2">
    <source>
        <dbReference type="Proteomes" id="UP000542353"/>
    </source>
</evidence>
<name>A0A7W7Z5Q6_9BRAD</name>
<accession>A0A7W7Z5Q6</accession>
<keyword evidence="2" id="KW-1185">Reference proteome</keyword>
<dbReference type="Proteomes" id="UP000542353">
    <property type="component" value="Unassembled WGS sequence"/>
</dbReference>
<dbReference type="RefSeq" id="WP_184259318.1">
    <property type="nucleotide sequence ID" value="NZ_JACHIH010000022.1"/>
</dbReference>